<feature type="chain" id="PRO_5043755691" description="Peptidase S74 domain-containing protein" evidence="2">
    <location>
        <begin position="25"/>
        <end position="571"/>
    </location>
</feature>
<dbReference type="AlphaFoldDB" id="A0AAW3ZKG7"/>
<dbReference type="EMBL" id="JACYTR010000011">
    <property type="protein sequence ID" value="MBD8525672.1"/>
    <property type="molecule type" value="Genomic_DNA"/>
</dbReference>
<dbReference type="PROSITE" id="PS51688">
    <property type="entry name" value="ICA"/>
    <property type="match status" value="1"/>
</dbReference>
<evidence type="ECO:0000313" key="4">
    <source>
        <dbReference type="EMBL" id="MBD8525672.1"/>
    </source>
</evidence>
<name>A0AAW3ZKG7_9GAMM</name>
<evidence type="ECO:0000256" key="1">
    <source>
        <dbReference type="SAM" id="Coils"/>
    </source>
</evidence>
<dbReference type="Proteomes" id="UP000613768">
    <property type="component" value="Unassembled WGS sequence"/>
</dbReference>
<dbReference type="InterPro" id="IPR011049">
    <property type="entry name" value="Serralysin-like_metalloprot_C"/>
</dbReference>
<dbReference type="RefSeq" id="WP_192029018.1">
    <property type="nucleotide sequence ID" value="NZ_JACYTR010000011.1"/>
</dbReference>
<evidence type="ECO:0000259" key="3">
    <source>
        <dbReference type="PROSITE" id="PS51688"/>
    </source>
</evidence>
<dbReference type="InterPro" id="IPR030392">
    <property type="entry name" value="S74_ICA"/>
</dbReference>
<keyword evidence="1" id="KW-0175">Coiled coil</keyword>
<feature type="signal peptide" evidence="2">
    <location>
        <begin position="1"/>
        <end position="24"/>
    </location>
</feature>
<comment type="caution">
    <text evidence="4">The sequence shown here is derived from an EMBL/GenBank/DDBJ whole genome shotgun (WGS) entry which is preliminary data.</text>
</comment>
<sequence length="571" mass="59490">MTKLRIYPQLLPLTLVLLASSAAATDLQLEAELLQDGKPAEADFEVRVLIDRGQPWLRHIESLGVHRVEQGRLNTAVHLNEQLLQQAESFELQARPAGSQESFSSLASVPAKGSCALSPWTLTGNGDATLSSFIGTTNTEPLRLRAQNQQVGHIDVETAVVSGQAYESVNLILGWSGNFIGSNAYGNTVLGGALSHGASKPQLVANGASHTTISGGYGNEAKGTNATIGGGNNNVAASGSTISGGVLNSAHFNSVIGGGARNRAEGNYGTIAGGDTNSVENFWSTVPGGLGNQALGELSFAAGSFANALHTGTFVWSQSADAGFSSSADRQVLFQARGGFGINGATGPIPGTPLNAELTLRTTGSPDNNVDLMLLNRESDTSNFRGFSLASVPNGQFFLTSLYNNGGTLRYDPLLGVFALSDGISVVSINRGNAFPQAGAVLQIGNGGNDGNGAYLSGGGTWTNASSREFKTAFSSIDPELILERLLGLPLSSWAYKDSVEGRHLGPVAEEFAAAFSLGSDPQRISTVDADGVSMAAIQGLNTRLERQNAALLKRIETLEKRLGRLEQGTP</sequence>
<reference evidence="4 5" key="1">
    <citation type="submission" date="2020-09" db="EMBL/GenBank/DDBJ databases">
        <title>Pseudoxanthomonas sp. CAU 1598 isolated from sand of Yaerae Beach.</title>
        <authorList>
            <person name="Kim W."/>
        </authorList>
    </citation>
    <scope>NUCLEOTIDE SEQUENCE [LARGE SCALE GENOMIC DNA]</scope>
    <source>
        <strain evidence="4 5">CAU 1598</strain>
    </source>
</reference>
<dbReference type="Gene3D" id="2.150.10.10">
    <property type="entry name" value="Serralysin-like metalloprotease, C-terminal"/>
    <property type="match status" value="1"/>
</dbReference>
<dbReference type="Pfam" id="PF13884">
    <property type="entry name" value="Peptidase_S74"/>
    <property type="match status" value="1"/>
</dbReference>
<feature type="coiled-coil region" evidence="1">
    <location>
        <begin position="542"/>
        <end position="569"/>
    </location>
</feature>
<accession>A0AAW3ZKG7</accession>
<evidence type="ECO:0000313" key="5">
    <source>
        <dbReference type="Proteomes" id="UP000613768"/>
    </source>
</evidence>
<organism evidence="4 5">
    <name type="scientific">Pseudomarimonas arenosa</name>
    <dbReference type="NCBI Taxonomy" id="2774145"/>
    <lineage>
        <taxon>Bacteria</taxon>
        <taxon>Pseudomonadati</taxon>
        <taxon>Pseudomonadota</taxon>
        <taxon>Gammaproteobacteria</taxon>
        <taxon>Lysobacterales</taxon>
        <taxon>Lysobacteraceae</taxon>
        <taxon>Pseudomarimonas</taxon>
    </lineage>
</organism>
<keyword evidence="5" id="KW-1185">Reference proteome</keyword>
<gene>
    <name evidence="4" type="ORF">IFO71_07945</name>
</gene>
<protein>
    <recommendedName>
        <fullName evidence="3">Peptidase S74 domain-containing protein</fullName>
    </recommendedName>
</protein>
<evidence type="ECO:0000256" key="2">
    <source>
        <dbReference type="SAM" id="SignalP"/>
    </source>
</evidence>
<feature type="domain" description="Peptidase S74" evidence="3">
    <location>
        <begin position="466"/>
        <end position="563"/>
    </location>
</feature>
<proteinExistence type="predicted"/>
<keyword evidence="2" id="KW-0732">Signal</keyword>